<keyword evidence="4" id="KW-0731">Sigma factor</keyword>
<dbReference type="PANTHER" id="PTHR43133">
    <property type="entry name" value="RNA POLYMERASE ECF-TYPE SIGMA FACTO"/>
    <property type="match status" value="1"/>
</dbReference>
<sequence length="317" mass="34737">MAAGTGLTADAELVMAAQSGNVTALGQLLARHETSMRAVALSILGSGPESQDAVQDATLVALQRIGDLRRPEAAAPWLHAIVRNACRMHLRSRVAVPMSHDESVLASVDPMDPAALVERHEMRDWVWHAVDELSPDLRLVVILRYFTDVSAYGQIAQLCGVPIGTVRSRLNQARVKLHDALMRTADLSHDDAATRLAARGDAENVIDAAQRGSFLAELSARWSPAVHITWPTGKDTHGFDYIVRAMDRDMTAGVRHRIANVVAGRDVVIWESDLINPPHDPFHCPPGVAWALFTDEGRVSRVRLFHPRPRAELRPAV</sequence>
<evidence type="ECO:0000256" key="1">
    <source>
        <dbReference type="ARBA" id="ARBA00010641"/>
    </source>
</evidence>
<evidence type="ECO:0000256" key="5">
    <source>
        <dbReference type="ARBA" id="ARBA00023125"/>
    </source>
</evidence>
<evidence type="ECO:0000256" key="6">
    <source>
        <dbReference type="ARBA" id="ARBA00023163"/>
    </source>
</evidence>
<keyword evidence="10" id="KW-1185">Reference proteome</keyword>
<keyword evidence="3" id="KW-0805">Transcription regulation</keyword>
<dbReference type="InterPro" id="IPR039425">
    <property type="entry name" value="RNA_pol_sigma-70-like"/>
</dbReference>
<dbReference type="Gene3D" id="1.10.1740.10">
    <property type="match status" value="1"/>
</dbReference>
<dbReference type="NCBIfam" id="TIGR02937">
    <property type="entry name" value="sigma70-ECF"/>
    <property type="match status" value="1"/>
</dbReference>
<gene>
    <name evidence="9" type="ORF">D8S82_00150</name>
</gene>
<accession>A0A544W899</accession>
<dbReference type="InterPro" id="IPR013324">
    <property type="entry name" value="RNA_pol_sigma_r3/r4-like"/>
</dbReference>
<keyword evidence="6" id="KW-0804">Transcription</keyword>
<dbReference type="InterPro" id="IPR007627">
    <property type="entry name" value="RNA_pol_sigma70_r2"/>
</dbReference>
<feature type="domain" description="RNA polymerase sigma factor 70 region 4 type 2" evidence="8">
    <location>
        <begin position="124"/>
        <end position="177"/>
    </location>
</feature>
<comment type="subunit">
    <text evidence="2">Interacts transiently with the RNA polymerase catalytic core formed by RpoA, RpoB, RpoC and RpoZ (2 alpha, 1 beta, 1 beta' and 1 omega subunit) to form the RNA polymerase holoenzyme that can initiate transcription.</text>
</comment>
<evidence type="ECO:0000259" key="7">
    <source>
        <dbReference type="Pfam" id="PF04542"/>
    </source>
</evidence>
<protein>
    <submittedName>
        <fullName evidence="9">Sigma-70 family RNA polymerase sigma factor</fullName>
    </submittedName>
</protein>
<evidence type="ECO:0000313" key="10">
    <source>
        <dbReference type="Proteomes" id="UP000315759"/>
    </source>
</evidence>
<dbReference type="SUPFAM" id="SSF54427">
    <property type="entry name" value="NTF2-like"/>
    <property type="match status" value="1"/>
</dbReference>
<dbReference type="InterPro" id="IPR036388">
    <property type="entry name" value="WH-like_DNA-bd_sf"/>
</dbReference>
<name>A0A544W899_9MYCO</name>
<dbReference type="SUPFAM" id="SSF88659">
    <property type="entry name" value="Sigma3 and sigma4 domains of RNA polymerase sigma factors"/>
    <property type="match status" value="1"/>
</dbReference>
<dbReference type="Gene3D" id="1.10.10.10">
    <property type="entry name" value="Winged helix-like DNA-binding domain superfamily/Winged helix DNA-binding domain"/>
    <property type="match status" value="1"/>
</dbReference>
<comment type="similarity">
    <text evidence="1">Belongs to the sigma-70 factor family. ECF subfamily.</text>
</comment>
<dbReference type="EMBL" id="VIFX01000001">
    <property type="protein sequence ID" value="TQR88467.1"/>
    <property type="molecule type" value="Genomic_DNA"/>
</dbReference>
<reference evidence="9 10" key="1">
    <citation type="submission" date="2018-10" db="EMBL/GenBank/DDBJ databases">
        <title>Draft genome of Mycobacterium hodleri strain B.</title>
        <authorList>
            <person name="Amande T.J."/>
            <person name="Mcgenity T.J."/>
        </authorList>
    </citation>
    <scope>NUCLEOTIDE SEQUENCE [LARGE SCALE GENOMIC DNA]</scope>
    <source>
        <strain evidence="9 10">B</strain>
    </source>
</reference>
<dbReference type="SUPFAM" id="SSF88946">
    <property type="entry name" value="Sigma2 domain of RNA polymerase sigma factors"/>
    <property type="match status" value="1"/>
</dbReference>
<evidence type="ECO:0000256" key="2">
    <source>
        <dbReference type="ARBA" id="ARBA00011344"/>
    </source>
</evidence>
<evidence type="ECO:0000313" key="9">
    <source>
        <dbReference type="EMBL" id="TQR88467.1"/>
    </source>
</evidence>
<comment type="caution">
    <text evidence="9">The sequence shown here is derived from an EMBL/GenBank/DDBJ whole genome shotgun (WGS) entry which is preliminary data.</text>
</comment>
<proteinExistence type="inferred from homology"/>
<dbReference type="GO" id="GO:0016987">
    <property type="term" value="F:sigma factor activity"/>
    <property type="evidence" value="ECO:0007669"/>
    <property type="project" value="UniProtKB-KW"/>
</dbReference>
<dbReference type="InterPro" id="IPR014284">
    <property type="entry name" value="RNA_pol_sigma-70_dom"/>
</dbReference>
<dbReference type="CDD" id="cd06171">
    <property type="entry name" value="Sigma70_r4"/>
    <property type="match status" value="1"/>
</dbReference>
<dbReference type="Proteomes" id="UP000315759">
    <property type="component" value="Unassembled WGS sequence"/>
</dbReference>
<evidence type="ECO:0000256" key="4">
    <source>
        <dbReference type="ARBA" id="ARBA00023082"/>
    </source>
</evidence>
<dbReference type="GO" id="GO:0006352">
    <property type="term" value="P:DNA-templated transcription initiation"/>
    <property type="evidence" value="ECO:0007669"/>
    <property type="project" value="InterPro"/>
</dbReference>
<dbReference type="GO" id="GO:0003677">
    <property type="term" value="F:DNA binding"/>
    <property type="evidence" value="ECO:0007669"/>
    <property type="project" value="UniProtKB-KW"/>
</dbReference>
<dbReference type="Pfam" id="PF08281">
    <property type="entry name" value="Sigma70_r4_2"/>
    <property type="match status" value="1"/>
</dbReference>
<evidence type="ECO:0000259" key="8">
    <source>
        <dbReference type="Pfam" id="PF08281"/>
    </source>
</evidence>
<feature type="domain" description="RNA polymerase sigma-70 region 2" evidence="7">
    <location>
        <begin position="29"/>
        <end position="93"/>
    </location>
</feature>
<dbReference type="Pfam" id="PF04542">
    <property type="entry name" value="Sigma70_r2"/>
    <property type="match status" value="1"/>
</dbReference>
<evidence type="ECO:0000256" key="3">
    <source>
        <dbReference type="ARBA" id="ARBA00023015"/>
    </source>
</evidence>
<dbReference type="RefSeq" id="WP_142549701.1">
    <property type="nucleotide sequence ID" value="NZ_VIFX01000001.1"/>
</dbReference>
<dbReference type="InterPro" id="IPR032710">
    <property type="entry name" value="NTF2-like_dom_sf"/>
</dbReference>
<keyword evidence="5" id="KW-0238">DNA-binding</keyword>
<dbReference type="InterPro" id="IPR013249">
    <property type="entry name" value="RNA_pol_sigma70_r4_t2"/>
</dbReference>
<dbReference type="AlphaFoldDB" id="A0A544W899"/>
<organism evidence="9 10">
    <name type="scientific">Mycolicibacterium hodleri</name>
    <dbReference type="NCBI Taxonomy" id="49897"/>
    <lineage>
        <taxon>Bacteria</taxon>
        <taxon>Bacillati</taxon>
        <taxon>Actinomycetota</taxon>
        <taxon>Actinomycetes</taxon>
        <taxon>Mycobacteriales</taxon>
        <taxon>Mycobacteriaceae</taxon>
        <taxon>Mycolicibacterium</taxon>
    </lineage>
</organism>
<dbReference type="PANTHER" id="PTHR43133:SF8">
    <property type="entry name" value="RNA POLYMERASE SIGMA FACTOR HI_1459-RELATED"/>
    <property type="match status" value="1"/>
</dbReference>
<dbReference type="InterPro" id="IPR013325">
    <property type="entry name" value="RNA_pol_sigma_r2"/>
</dbReference>